<dbReference type="Proteomes" id="UP000885779">
    <property type="component" value="Unassembled WGS sequence"/>
</dbReference>
<dbReference type="Gene3D" id="3.40.50.720">
    <property type="entry name" value="NAD(P)-binding Rossmann-like Domain"/>
    <property type="match status" value="1"/>
</dbReference>
<reference evidence="2" key="1">
    <citation type="journal article" date="2020" name="mSystems">
        <title>Genome- and Community-Level Interaction Insights into Carbon Utilization and Element Cycling Functions of Hydrothermarchaeota in Hydrothermal Sediment.</title>
        <authorList>
            <person name="Zhou Z."/>
            <person name="Liu Y."/>
            <person name="Xu W."/>
            <person name="Pan J."/>
            <person name="Luo Z.H."/>
            <person name="Li M."/>
        </authorList>
    </citation>
    <scope>NUCLEOTIDE SEQUENCE [LARGE SCALE GENOMIC DNA]</scope>
    <source>
        <strain evidence="2">HyVt-577</strain>
    </source>
</reference>
<comment type="similarity">
    <text evidence="1">Belongs to the short-chain dehydrogenases/reductases (SDR) family.</text>
</comment>
<dbReference type="SUPFAM" id="SSF51735">
    <property type="entry name" value="NAD(P)-binding Rossmann-fold domains"/>
    <property type="match status" value="1"/>
</dbReference>
<protein>
    <submittedName>
        <fullName evidence="2">SDR family oxidoreductase</fullName>
    </submittedName>
</protein>
<sequence>MNLNLEGKTALVLASSKGLGKAAATALAEEGCRLALCARNEIVLKETAAEIQRKNDRPVFYRGVDVKNKSELEAFIHETAEKFGSLDILVTNAGGPPVKSFEESTDDEWYEWYEVTFMSVVRSIHTVLPFMKEQRFGRIINITSISVKAPVERLIFSNALRLAVVGLAKSLANELGPYGVTVNNVAPGYHLTEGLERIVKKKEEAGLARDVIFDEWKQRIPLRKIGMPRDLAGLITFLASEQAGYITGTTVQVDGGLYPGVL</sequence>
<name>A0A7V4UF66_CALAY</name>
<dbReference type="PANTHER" id="PTHR42879:SF6">
    <property type="entry name" value="NADPH-DEPENDENT REDUCTASE BACG"/>
    <property type="match status" value="1"/>
</dbReference>
<dbReference type="InterPro" id="IPR036291">
    <property type="entry name" value="NAD(P)-bd_dom_sf"/>
</dbReference>
<gene>
    <name evidence="2" type="ORF">ENK44_14285</name>
</gene>
<dbReference type="EMBL" id="DRQG01000135">
    <property type="protein sequence ID" value="HGY56872.1"/>
    <property type="molecule type" value="Genomic_DNA"/>
</dbReference>
<comment type="caution">
    <text evidence="2">The sequence shown here is derived from an EMBL/GenBank/DDBJ whole genome shotgun (WGS) entry which is preliminary data.</text>
</comment>
<dbReference type="InterPro" id="IPR002347">
    <property type="entry name" value="SDR_fam"/>
</dbReference>
<dbReference type="InterPro" id="IPR050259">
    <property type="entry name" value="SDR"/>
</dbReference>
<organism evidence="2">
    <name type="scientific">Caldithrix abyssi</name>
    <dbReference type="NCBI Taxonomy" id="187145"/>
    <lineage>
        <taxon>Bacteria</taxon>
        <taxon>Pseudomonadati</taxon>
        <taxon>Calditrichota</taxon>
        <taxon>Calditrichia</taxon>
        <taxon>Calditrichales</taxon>
        <taxon>Calditrichaceae</taxon>
        <taxon>Caldithrix</taxon>
    </lineage>
</organism>
<dbReference type="AlphaFoldDB" id="A0A7V4UF66"/>
<evidence type="ECO:0000256" key="1">
    <source>
        <dbReference type="ARBA" id="ARBA00006484"/>
    </source>
</evidence>
<accession>A0A7V4UF66</accession>
<proteinExistence type="inferred from homology"/>
<dbReference type="Pfam" id="PF13561">
    <property type="entry name" value="adh_short_C2"/>
    <property type="match status" value="1"/>
</dbReference>
<dbReference type="CDD" id="cd05344">
    <property type="entry name" value="BKR_like_SDR_like"/>
    <property type="match status" value="1"/>
</dbReference>
<dbReference type="PRINTS" id="PR00081">
    <property type="entry name" value="GDHRDH"/>
</dbReference>
<dbReference type="PANTHER" id="PTHR42879">
    <property type="entry name" value="3-OXOACYL-(ACYL-CARRIER-PROTEIN) REDUCTASE"/>
    <property type="match status" value="1"/>
</dbReference>
<dbReference type="FunFam" id="3.40.50.720:FF:000084">
    <property type="entry name" value="Short-chain dehydrogenase reductase"/>
    <property type="match status" value="1"/>
</dbReference>
<evidence type="ECO:0000313" key="2">
    <source>
        <dbReference type="EMBL" id="HGY56872.1"/>
    </source>
</evidence>
<dbReference type="PRINTS" id="PR00080">
    <property type="entry name" value="SDRFAMILY"/>
</dbReference>